<organism evidence="2 3">
    <name type="scientific">Streptomyces scabiei</name>
    <dbReference type="NCBI Taxonomy" id="1930"/>
    <lineage>
        <taxon>Bacteria</taxon>
        <taxon>Bacillati</taxon>
        <taxon>Actinomycetota</taxon>
        <taxon>Actinomycetes</taxon>
        <taxon>Kitasatosporales</taxon>
        <taxon>Streptomycetaceae</taxon>
        <taxon>Streptomyces</taxon>
    </lineage>
</organism>
<accession>A0A100JQF4</accession>
<reference evidence="3" key="1">
    <citation type="submission" date="2015-11" db="EMBL/GenBank/DDBJ databases">
        <authorList>
            <consortium name="Cross-ministerial Strategic Innovation Promotion Program (SIP) consortium"/>
            <person name="Tomihama T."/>
            <person name="Ikenaga M."/>
            <person name="Sakai M."/>
            <person name="Okubo T."/>
            <person name="Ikeda S."/>
        </authorList>
    </citation>
    <scope>NUCLEOTIDE SEQUENCE [LARGE SCALE GENOMIC DNA]</scope>
    <source>
        <strain evidence="3">S58</strain>
    </source>
</reference>
<reference evidence="2 3" key="2">
    <citation type="journal article" date="2016" name="Genome Announc.">
        <title>Draft Genome Sequences of Streptomyces scabiei S58, Streptomyces turgidiscabies T45, and Streptomyces acidiscabies a10, the Pathogens of Potato Common Scab, Isolated in Japan.</title>
        <authorList>
            <person name="Tomihama T."/>
            <person name="Nishi Y."/>
            <person name="Sakai M."/>
            <person name="Ikenaga M."/>
            <person name="Okubo T."/>
            <person name="Ikeda S."/>
        </authorList>
    </citation>
    <scope>NUCLEOTIDE SEQUENCE [LARGE SCALE GENOMIC DNA]</scope>
    <source>
        <strain evidence="2 3">S58</strain>
    </source>
</reference>
<protein>
    <submittedName>
        <fullName evidence="2">Uncharacterized protein</fullName>
    </submittedName>
</protein>
<name>A0A100JQF4_STRSC</name>
<gene>
    <name evidence="2" type="ORF">SsS58_04176</name>
</gene>
<evidence type="ECO:0000313" key="2">
    <source>
        <dbReference type="EMBL" id="GAQ63790.1"/>
    </source>
</evidence>
<evidence type="ECO:0000256" key="1">
    <source>
        <dbReference type="SAM" id="MobiDB-lite"/>
    </source>
</evidence>
<proteinExistence type="predicted"/>
<dbReference type="Proteomes" id="UP000067448">
    <property type="component" value="Unassembled WGS sequence"/>
</dbReference>
<dbReference type="AlphaFoldDB" id="A0A100JQF4"/>
<reference evidence="3" key="3">
    <citation type="submission" date="2016-02" db="EMBL/GenBank/DDBJ databases">
        <title>Draft genome of pathogenic Streptomyces sp. in Japan.</title>
        <authorList>
            <person name="Tomihama T."/>
            <person name="Ikenaga M."/>
            <person name="Sakai M."/>
            <person name="Okubo T."/>
            <person name="Ikeda S."/>
        </authorList>
    </citation>
    <scope>NUCLEOTIDE SEQUENCE [LARGE SCALE GENOMIC DNA]</scope>
    <source>
        <strain evidence="3">S58</strain>
    </source>
</reference>
<dbReference type="EMBL" id="BCMM01000019">
    <property type="protein sequence ID" value="GAQ63790.1"/>
    <property type="molecule type" value="Genomic_DNA"/>
</dbReference>
<evidence type="ECO:0000313" key="3">
    <source>
        <dbReference type="Proteomes" id="UP000067448"/>
    </source>
</evidence>
<feature type="region of interest" description="Disordered" evidence="1">
    <location>
        <begin position="25"/>
        <end position="45"/>
    </location>
</feature>
<sequence>MSVRGLHTVQVIARTYVAGRPALSVAGRSAPSDAPRKGRCAAGEPVRSRAVVQERLWSQAEMCPPWQENGEAPDARNVSQA</sequence>
<comment type="caution">
    <text evidence="2">The sequence shown here is derived from an EMBL/GenBank/DDBJ whole genome shotgun (WGS) entry which is preliminary data.</text>
</comment>